<dbReference type="AlphaFoldDB" id="A0A6J6TKI3"/>
<comment type="similarity">
    <text evidence="2">Belongs to the BMP lipoprotein family.</text>
</comment>
<evidence type="ECO:0000256" key="4">
    <source>
        <dbReference type="ARBA" id="ARBA00022729"/>
    </source>
</evidence>
<dbReference type="PANTHER" id="PTHR34296">
    <property type="entry name" value="TRANSCRIPTIONAL ACTIVATOR PROTEIN MED"/>
    <property type="match status" value="1"/>
</dbReference>
<evidence type="ECO:0000256" key="1">
    <source>
        <dbReference type="ARBA" id="ARBA00004193"/>
    </source>
</evidence>
<accession>A0A6J6TKI3</accession>
<dbReference type="SUPFAM" id="SSF53822">
    <property type="entry name" value="Periplasmic binding protein-like I"/>
    <property type="match status" value="1"/>
</dbReference>
<keyword evidence="6" id="KW-0449">Lipoprotein</keyword>
<dbReference type="PANTHER" id="PTHR34296:SF2">
    <property type="entry name" value="ABC TRANSPORTER GUANOSINE-BINDING PROTEIN NUPN"/>
    <property type="match status" value="1"/>
</dbReference>
<evidence type="ECO:0000256" key="3">
    <source>
        <dbReference type="ARBA" id="ARBA00022475"/>
    </source>
</evidence>
<keyword evidence="4" id="KW-0732">Signal</keyword>
<dbReference type="CDD" id="cd06354">
    <property type="entry name" value="PBP1_PrnA-like"/>
    <property type="match status" value="1"/>
</dbReference>
<protein>
    <submittedName>
        <fullName evidence="8">Unannotated protein</fullName>
    </submittedName>
</protein>
<dbReference type="InterPro" id="IPR003760">
    <property type="entry name" value="PnrA-like"/>
</dbReference>
<sequence>MKTRLLLIAAILATALMPVSASAEPALTVGVAYDIGGRGDRSFNDASHAGLEKAQKQFDFELVPVVTDGSSADREKRIRSLIAKNCDPIIAIGSGYSPTLQALAVEYPSTHFAIINDASVAALNVTSVIFADNQGAFLAGFSSAQLSKSGKVAMIANPDQADIYKDGFSAGVAAAKRKVIPIVKYVSGSYSLATTQVLDAGADIVYVTTQGSDSEILKVIASRGAKKKGAPIGMINVEPDQFITITNSTKRFLLATVIKRVDKAMYDIVALSLAKRQYLDILDENAGIYGRRYGITGGGIELTVRSNSLLRLSNSINAAAAIAEKIPA</sequence>
<comment type="subcellular location">
    <subcellularLocation>
        <location evidence="1">Cell membrane</location>
        <topology evidence="1">Lipid-anchor</topology>
    </subcellularLocation>
</comment>
<feature type="domain" description="ABC transporter substrate-binding protein PnrA-like" evidence="7">
    <location>
        <begin position="33"/>
        <end position="273"/>
    </location>
</feature>
<gene>
    <name evidence="8" type="ORF">UFOPK2827_00362</name>
</gene>
<dbReference type="EMBL" id="CAEZZE010000042">
    <property type="protein sequence ID" value="CAB4747305.1"/>
    <property type="molecule type" value="Genomic_DNA"/>
</dbReference>
<evidence type="ECO:0000256" key="6">
    <source>
        <dbReference type="ARBA" id="ARBA00023288"/>
    </source>
</evidence>
<dbReference type="Gene3D" id="3.40.50.2300">
    <property type="match status" value="2"/>
</dbReference>
<dbReference type="GO" id="GO:0005886">
    <property type="term" value="C:plasma membrane"/>
    <property type="evidence" value="ECO:0007669"/>
    <property type="project" value="UniProtKB-SubCell"/>
</dbReference>
<dbReference type="InterPro" id="IPR050957">
    <property type="entry name" value="BMP_lipoprotein"/>
</dbReference>
<reference evidence="8" key="1">
    <citation type="submission" date="2020-05" db="EMBL/GenBank/DDBJ databases">
        <authorList>
            <person name="Chiriac C."/>
            <person name="Salcher M."/>
            <person name="Ghai R."/>
            <person name="Kavagutti S V."/>
        </authorList>
    </citation>
    <scope>NUCLEOTIDE SEQUENCE</scope>
</reference>
<evidence type="ECO:0000256" key="5">
    <source>
        <dbReference type="ARBA" id="ARBA00023136"/>
    </source>
</evidence>
<organism evidence="8">
    <name type="scientific">freshwater metagenome</name>
    <dbReference type="NCBI Taxonomy" id="449393"/>
    <lineage>
        <taxon>unclassified sequences</taxon>
        <taxon>metagenomes</taxon>
        <taxon>ecological metagenomes</taxon>
    </lineage>
</organism>
<name>A0A6J6TKI3_9ZZZZ</name>
<proteinExistence type="inferred from homology"/>
<evidence type="ECO:0000256" key="2">
    <source>
        <dbReference type="ARBA" id="ARBA00008610"/>
    </source>
</evidence>
<dbReference type="InterPro" id="IPR028082">
    <property type="entry name" value="Peripla_BP_I"/>
</dbReference>
<keyword evidence="3" id="KW-1003">Cell membrane</keyword>
<evidence type="ECO:0000259" key="7">
    <source>
        <dbReference type="Pfam" id="PF02608"/>
    </source>
</evidence>
<keyword evidence="5" id="KW-0472">Membrane</keyword>
<dbReference type="Pfam" id="PF02608">
    <property type="entry name" value="Bmp"/>
    <property type="match status" value="1"/>
</dbReference>
<evidence type="ECO:0000313" key="8">
    <source>
        <dbReference type="EMBL" id="CAB4747305.1"/>
    </source>
</evidence>